<accession>A0A219YDC6</accession>
<dbReference type="EMBL" id="KY290955">
    <property type="protein sequence ID" value="APU01713.1"/>
    <property type="molecule type" value="Genomic_DNA"/>
</dbReference>
<proteinExistence type="predicted"/>
<evidence type="ECO:0000313" key="1">
    <source>
        <dbReference type="EMBL" id="APU01713.1"/>
    </source>
</evidence>
<evidence type="ECO:0000313" key="2">
    <source>
        <dbReference type="Proteomes" id="UP000225215"/>
    </source>
</evidence>
<name>A0A219YDC6_9CAUD</name>
<sequence length="122" mass="14486">MFYFYNENGRWNEHGVNMLIIIENYINEKYNNKNIYKEDDVNLFLSELLSLSYIVTNNQIYTDVIQRYVEKYKVDFTIDELVLIELQVRDMVIGCISESASTNRLMRASRILKSKKNIGVLK</sequence>
<protein>
    <submittedName>
        <fullName evidence="1">Uncharacterized protein</fullName>
    </submittedName>
</protein>
<organism evidence="1 2">
    <name type="scientific">Aeromonas phage 65.2</name>
    <dbReference type="NCBI Taxonomy" id="1932896"/>
    <lineage>
        <taxon>Viruses</taxon>
        <taxon>Duplodnaviria</taxon>
        <taxon>Heunggongvirae</taxon>
        <taxon>Uroviricota</taxon>
        <taxon>Caudoviricetes</taxon>
        <taxon>Pantevenvirales</taxon>
        <taxon>Straboviridae</taxon>
        <taxon>Emmerichvirinae</taxon>
        <taxon>Ishigurovirus</taxon>
        <taxon>Ishigurovirus osborne</taxon>
    </lineage>
</organism>
<dbReference type="Proteomes" id="UP000225215">
    <property type="component" value="Segment"/>
</dbReference>
<reference evidence="1 2" key="1">
    <citation type="journal article" date="2017" name="Sci. Rep.">
        <title>Characterization and diversity of phages infecting Aeromonas salmonicida subsp. salmonicida.</title>
        <authorList>
            <person name="Vincent A.T."/>
            <person name="Paquet V.E."/>
            <person name="Bernatchez A."/>
            <person name="Tremblay D.M."/>
            <person name="Moineau S."/>
            <person name="Charette S.J."/>
        </authorList>
    </citation>
    <scope>NUCLEOTIDE SEQUENCE [LARGE SCALE GENOMIC DNA]</scope>
</reference>